<dbReference type="Gene3D" id="1.20.5.5260">
    <property type="match status" value="1"/>
</dbReference>
<keyword evidence="2" id="KW-1185">Reference proteome</keyword>
<dbReference type="KEGG" id="kco:BWI95_21495"/>
<dbReference type="GeneID" id="77482861"/>
<evidence type="ECO:0008006" key="3">
    <source>
        <dbReference type="Google" id="ProtNLM"/>
    </source>
</evidence>
<sequence length="79" mass="8851">MNNPTATLPQTLQSVFSVFEAEKEIIDEVTRELQAVKATVANKDIMLALIARVETETDVIRKDVLRNALELVVLRTLDV</sequence>
<proteinExistence type="predicted"/>
<dbReference type="GO" id="GO:0071468">
    <property type="term" value="P:cellular response to acidic pH"/>
    <property type="evidence" value="ECO:0007669"/>
    <property type="project" value="InterPro"/>
</dbReference>
<dbReference type="InterPro" id="IPR024753">
    <property type="entry name" value="AriR"/>
</dbReference>
<dbReference type="AlphaFoldDB" id="A0A830ZCP5"/>
<accession>A0A830ZCP5</accession>
<protein>
    <recommendedName>
        <fullName evidence="3">Biofilm development protein YmgB/AriR</fullName>
    </recommendedName>
</protein>
<dbReference type="EMBL" id="CP019445">
    <property type="protein sequence ID" value="APZ07432.1"/>
    <property type="molecule type" value="Genomic_DNA"/>
</dbReference>
<dbReference type="Pfam" id="PF10798">
    <property type="entry name" value="YmgB"/>
    <property type="match status" value="1"/>
</dbReference>
<evidence type="ECO:0000313" key="1">
    <source>
        <dbReference type="EMBL" id="APZ07432.1"/>
    </source>
</evidence>
<organism evidence="1 2">
    <name type="scientific">Kosakonia cowanii JCM 10956 = DSM 18146</name>
    <dbReference type="NCBI Taxonomy" id="1300165"/>
    <lineage>
        <taxon>Bacteria</taxon>
        <taxon>Pseudomonadati</taxon>
        <taxon>Pseudomonadota</taxon>
        <taxon>Gammaproteobacteria</taxon>
        <taxon>Enterobacterales</taxon>
        <taxon>Enterobacteriaceae</taxon>
        <taxon>Kosakonia</taxon>
    </lineage>
</organism>
<reference evidence="1 2" key="1">
    <citation type="submission" date="2017-01" db="EMBL/GenBank/DDBJ databases">
        <authorList>
            <person name="Cao J.-M."/>
        </authorList>
    </citation>
    <scope>NUCLEOTIDE SEQUENCE [LARGE SCALE GENOMIC DNA]</scope>
    <source>
        <strain evidence="1 2">888-76</strain>
    </source>
</reference>
<name>A0A830ZCP5_9ENTR</name>
<evidence type="ECO:0000313" key="2">
    <source>
        <dbReference type="Proteomes" id="UP000187148"/>
    </source>
</evidence>
<dbReference type="RefSeq" id="WP_076770223.1">
    <property type="nucleotide sequence ID" value="NZ_CP019445.1"/>
</dbReference>
<dbReference type="Proteomes" id="UP000187148">
    <property type="component" value="Chromosome"/>
</dbReference>
<gene>
    <name evidence="1" type="ORF">BWI95_21495</name>
</gene>